<dbReference type="STRING" id="1209931.A0A135S0Q8"/>
<evidence type="ECO:0000313" key="1">
    <source>
        <dbReference type="EMBL" id="KXH29496.1"/>
    </source>
</evidence>
<organism evidence="1 2">
    <name type="scientific">Colletotrichum salicis</name>
    <dbReference type="NCBI Taxonomy" id="1209931"/>
    <lineage>
        <taxon>Eukaryota</taxon>
        <taxon>Fungi</taxon>
        <taxon>Dikarya</taxon>
        <taxon>Ascomycota</taxon>
        <taxon>Pezizomycotina</taxon>
        <taxon>Sordariomycetes</taxon>
        <taxon>Hypocreomycetidae</taxon>
        <taxon>Glomerellales</taxon>
        <taxon>Glomerellaceae</taxon>
        <taxon>Colletotrichum</taxon>
        <taxon>Colletotrichum acutatum species complex</taxon>
    </lineage>
</organism>
<proteinExistence type="predicted"/>
<protein>
    <submittedName>
        <fullName evidence="1">Uncharacterized protein</fullName>
    </submittedName>
</protein>
<accession>A0A135S0Q8</accession>
<dbReference type="OrthoDB" id="4829124at2759"/>
<dbReference type="EMBL" id="JFFI01002590">
    <property type="protein sequence ID" value="KXH29496.1"/>
    <property type="molecule type" value="Genomic_DNA"/>
</dbReference>
<evidence type="ECO:0000313" key="2">
    <source>
        <dbReference type="Proteomes" id="UP000070121"/>
    </source>
</evidence>
<reference evidence="1 2" key="1">
    <citation type="submission" date="2014-02" db="EMBL/GenBank/DDBJ databases">
        <title>The genome sequence of Colletotrichum salicis CBS 607.94.</title>
        <authorList>
            <person name="Baroncelli R."/>
            <person name="Thon M.R."/>
        </authorList>
    </citation>
    <scope>NUCLEOTIDE SEQUENCE [LARGE SCALE GENOMIC DNA]</scope>
    <source>
        <strain evidence="1 2">CBS 607.94</strain>
    </source>
</reference>
<sequence length="429" mass="49285">MDFLSREELLRPSQGGKGTLSSDAYPYFFAFAQLVSYKNEIATTIFNIGDRTKPPRVIVLGNVPAPATASQTASRETLQTQLLCRKTQLTGTALPPCADAAAQYYVDMIEKTTEDGKLRSSITFSVHVDNLVGMLRQTCIAQTDDELDIPAENLLDYLAILICEKIHNRLFQSNPIVCGKGRETLGTRREAAMPALTRKFYTILTQDISYCRWAFEGRFLPPVKPLTRCQNHILRVVVNFLQQHRRDHKLESYPRPDAAWYDATERVTFHHIITRLLDGLARAVEDLLKQKWDCHRRKTDILLDIGSREPDVSSLQRAAVWLSDWTHHLSQLRLGFNKILPHRFKWLERGLRRNDSELFNEETAVEEDTFHHYWLAHGHAQHHQLLITRQCRQLDEIGFPGDNRPPVGSSGIHLPRRIRTRASFSWANE</sequence>
<dbReference type="AlphaFoldDB" id="A0A135S0Q8"/>
<gene>
    <name evidence="1" type="ORF">CSAL01_07394</name>
</gene>
<name>A0A135S0Q8_9PEZI</name>
<keyword evidence="2" id="KW-1185">Reference proteome</keyword>
<comment type="caution">
    <text evidence="1">The sequence shown here is derived from an EMBL/GenBank/DDBJ whole genome shotgun (WGS) entry which is preliminary data.</text>
</comment>
<dbReference type="Proteomes" id="UP000070121">
    <property type="component" value="Unassembled WGS sequence"/>
</dbReference>